<sequence>MEEEVSMEYLLEQVMHNDVGKRLQVGQEVTELILDGEKSPELEQDQDTLDRMVEAVAGSWVNSSNFKVRTGCCCCYSC</sequence>
<dbReference type="AlphaFoldDB" id="A0A3B4WHY6"/>
<reference evidence="1" key="2">
    <citation type="submission" date="2025-09" db="UniProtKB">
        <authorList>
            <consortium name="Ensembl"/>
        </authorList>
    </citation>
    <scope>IDENTIFICATION</scope>
</reference>
<protein>
    <submittedName>
        <fullName evidence="1">Uncharacterized protein</fullName>
    </submittedName>
</protein>
<organism evidence="1 2">
    <name type="scientific">Seriola lalandi dorsalis</name>
    <dbReference type="NCBI Taxonomy" id="1841481"/>
    <lineage>
        <taxon>Eukaryota</taxon>
        <taxon>Metazoa</taxon>
        <taxon>Chordata</taxon>
        <taxon>Craniata</taxon>
        <taxon>Vertebrata</taxon>
        <taxon>Euteleostomi</taxon>
        <taxon>Actinopterygii</taxon>
        <taxon>Neopterygii</taxon>
        <taxon>Teleostei</taxon>
        <taxon>Neoteleostei</taxon>
        <taxon>Acanthomorphata</taxon>
        <taxon>Carangaria</taxon>
        <taxon>Carangiformes</taxon>
        <taxon>Carangidae</taxon>
        <taxon>Seriola</taxon>
    </lineage>
</organism>
<dbReference type="GeneTree" id="ENSGT00940000177199"/>
<keyword evidence="2" id="KW-1185">Reference proteome</keyword>
<evidence type="ECO:0000313" key="1">
    <source>
        <dbReference type="Ensembl" id="ENSSLDP00000004184.1"/>
    </source>
</evidence>
<name>A0A3B4WHY6_SERLL</name>
<reference evidence="1" key="1">
    <citation type="submission" date="2025-08" db="UniProtKB">
        <authorList>
            <consortium name="Ensembl"/>
        </authorList>
    </citation>
    <scope>IDENTIFICATION</scope>
</reference>
<evidence type="ECO:0000313" key="2">
    <source>
        <dbReference type="Proteomes" id="UP000261360"/>
    </source>
</evidence>
<dbReference type="InterPro" id="IPR011989">
    <property type="entry name" value="ARM-like"/>
</dbReference>
<dbReference type="Proteomes" id="UP000261360">
    <property type="component" value="Unplaced"/>
</dbReference>
<dbReference type="Gene3D" id="1.25.10.10">
    <property type="entry name" value="Leucine-rich Repeat Variant"/>
    <property type="match status" value="1"/>
</dbReference>
<proteinExistence type="predicted"/>
<dbReference type="Ensembl" id="ENSSLDT00000004326.1">
    <property type="protein sequence ID" value="ENSSLDP00000004184.1"/>
    <property type="gene ID" value="ENSSLDG00000003322.1"/>
</dbReference>
<accession>A0A3B4WHY6</accession>
<dbReference type="STRING" id="1841481.ENSSLDP00000004184"/>